<feature type="active site" description="Proton acceptor" evidence="16">
    <location>
        <position position="373"/>
    </location>
</feature>
<dbReference type="GO" id="GO:0004534">
    <property type="term" value="F:5'-3' RNA exonuclease activity"/>
    <property type="evidence" value="ECO:0007669"/>
    <property type="project" value="UniProtKB-UniRule"/>
</dbReference>
<dbReference type="RefSeq" id="WP_037282241.1">
    <property type="nucleotide sequence ID" value="NZ_KK073875.1"/>
</dbReference>
<keyword evidence="2 14" id="KW-0963">Cytoplasm</keyword>
<dbReference type="PANTHER" id="PTHR43694:SF4">
    <property type="entry name" value="RIBONUCLEASE J 2"/>
    <property type="match status" value="1"/>
</dbReference>
<feature type="binding site" evidence="18">
    <location>
        <position position="395"/>
    </location>
    <ligand>
        <name>Zn(2+)</name>
        <dbReference type="ChEBI" id="CHEBI:29105"/>
        <label>1</label>
        <note>catalytic</note>
    </ligand>
</feature>
<dbReference type="HOGENOM" id="CLU_008727_3_1_9"/>
<keyword evidence="9 14" id="KW-0269">Exonuclease</keyword>
<dbReference type="Gene3D" id="3.40.50.10710">
    <property type="entry name" value="Metallo-hydrolase/oxidoreductase"/>
    <property type="match status" value="1"/>
</dbReference>
<evidence type="ECO:0000256" key="16">
    <source>
        <dbReference type="PIRSR" id="PIRSR004803-1"/>
    </source>
</evidence>
<keyword evidence="8 18" id="KW-0862">Zinc</keyword>
<comment type="function">
    <text evidence="12">Counteracts the endogenous Pycsar antiviral defense system. Phosphodiesterase that enables metal-dependent hydrolysis of host cyclic nucleotide Pycsar defense signals such as cCMP and cUMP.</text>
</comment>
<keyword evidence="10 14" id="KW-0694">RNA-binding</keyword>
<evidence type="ECO:0000256" key="3">
    <source>
        <dbReference type="ARBA" id="ARBA00022552"/>
    </source>
</evidence>
<dbReference type="Gene3D" id="3.10.20.580">
    <property type="match status" value="1"/>
</dbReference>
<keyword evidence="6 14" id="KW-0255">Endonuclease</keyword>
<evidence type="ECO:0000256" key="8">
    <source>
        <dbReference type="ARBA" id="ARBA00022833"/>
    </source>
</evidence>
<dbReference type="GO" id="GO:0006364">
    <property type="term" value="P:rRNA processing"/>
    <property type="evidence" value="ECO:0007669"/>
    <property type="project" value="UniProtKB-UniRule"/>
</dbReference>
<keyword evidence="3 14" id="KW-0698">rRNA processing</keyword>
<dbReference type="InterPro" id="IPR042173">
    <property type="entry name" value="RNase_J_2"/>
</dbReference>
<dbReference type="PANTHER" id="PTHR43694">
    <property type="entry name" value="RIBONUCLEASE J"/>
    <property type="match status" value="1"/>
</dbReference>
<feature type="binding site" evidence="18">
    <location>
        <position position="448"/>
    </location>
    <ligand>
        <name>Ca(2+)</name>
        <dbReference type="ChEBI" id="CHEBI:29108"/>
    </ligand>
</feature>
<dbReference type="CDD" id="cd07714">
    <property type="entry name" value="RNaseJ_MBL-fold"/>
    <property type="match status" value="1"/>
</dbReference>
<feature type="binding site" evidence="17">
    <location>
        <begin position="236"/>
        <end position="238"/>
    </location>
    <ligand>
        <name>substrate</name>
    </ligand>
</feature>
<evidence type="ECO:0000256" key="7">
    <source>
        <dbReference type="ARBA" id="ARBA00022801"/>
    </source>
</evidence>
<evidence type="ECO:0000256" key="12">
    <source>
        <dbReference type="ARBA" id="ARBA00034301"/>
    </source>
</evidence>
<dbReference type="GO" id="GO:0008270">
    <property type="term" value="F:zinc ion binding"/>
    <property type="evidence" value="ECO:0007669"/>
    <property type="project" value="InterPro"/>
</dbReference>
<dbReference type="EMBL" id="JFBU01000001">
    <property type="protein sequence ID" value="EXG83078.1"/>
    <property type="molecule type" value="Genomic_DNA"/>
</dbReference>
<dbReference type="GO" id="GO:0005737">
    <property type="term" value="C:cytoplasm"/>
    <property type="evidence" value="ECO:0007669"/>
    <property type="project" value="UniProtKB-SubCell"/>
</dbReference>
<proteinExistence type="inferred from homology"/>
<dbReference type="PROSITE" id="PS01292">
    <property type="entry name" value="UPF0036"/>
    <property type="match status" value="1"/>
</dbReference>
<dbReference type="InterPro" id="IPR001279">
    <property type="entry name" value="Metallo-B-lactamas"/>
</dbReference>
<comment type="catalytic activity">
    <reaction evidence="11">
        <text>3',5'-cyclic CMP + H2O = CMP + H(+)</text>
        <dbReference type="Rhea" id="RHEA:72675"/>
        <dbReference type="ChEBI" id="CHEBI:15377"/>
        <dbReference type="ChEBI" id="CHEBI:15378"/>
        <dbReference type="ChEBI" id="CHEBI:58003"/>
        <dbReference type="ChEBI" id="CHEBI:60377"/>
    </reaction>
    <physiologicalReaction direction="left-to-right" evidence="11">
        <dbReference type="Rhea" id="RHEA:72676"/>
    </physiologicalReaction>
</comment>
<feature type="binding site" evidence="18">
    <location>
        <position position="81"/>
    </location>
    <ligand>
        <name>Zn(2+)</name>
        <dbReference type="ChEBI" id="CHEBI:29105"/>
        <label>1</label>
        <note>catalytic</note>
    </ligand>
</feature>
<dbReference type="InterPro" id="IPR036866">
    <property type="entry name" value="RibonucZ/Hydroxyglut_hydro"/>
</dbReference>
<dbReference type="GO" id="GO:0003723">
    <property type="term" value="F:RNA binding"/>
    <property type="evidence" value="ECO:0007669"/>
    <property type="project" value="UniProtKB-UniRule"/>
</dbReference>
<dbReference type="Pfam" id="PF00753">
    <property type="entry name" value="Lactamase_B"/>
    <property type="match status" value="1"/>
</dbReference>
<keyword evidence="7 14" id="KW-0378">Hydrolase</keyword>
<evidence type="ECO:0000256" key="14">
    <source>
        <dbReference type="HAMAP-Rule" id="MF_01491"/>
    </source>
</evidence>
<dbReference type="InterPro" id="IPR055132">
    <property type="entry name" value="RNase_J_b_CASP"/>
</dbReference>
<comment type="cofactor">
    <cofactor evidence="15 18">
        <name>Zn(2+)</name>
        <dbReference type="ChEBI" id="CHEBI:29105"/>
    </cofactor>
    <text evidence="15 18">Binds 2 Zn(2+) ions per subunit. It is not clear if Zn(2+) or Mg(2+) is physiologically important.</text>
</comment>
<dbReference type="Pfam" id="PF22505">
    <property type="entry name" value="RNase_J_b_CASP"/>
    <property type="match status" value="1"/>
</dbReference>
<evidence type="ECO:0000256" key="2">
    <source>
        <dbReference type="ARBA" id="ARBA00022490"/>
    </source>
</evidence>
<feature type="active site" description="Proton donor" evidence="16">
    <location>
        <position position="199"/>
    </location>
</feature>
<evidence type="ECO:0000256" key="18">
    <source>
        <dbReference type="PIRSR" id="PIRSR004803-3"/>
    </source>
</evidence>
<evidence type="ECO:0000256" key="11">
    <source>
        <dbReference type="ARBA" id="ARBA00034221"/>
    </source>
</evidence>
<keyword evidence="21" id="KW-1185">Reference proteome</keyword>
<protein>
    <recommendedName>
        <fullName evidence="14 15">Ribonuclease J</fullName>
        <shortName evidence="14">RNase J</shortName>
        <ecNumber evidence="14 15">3.1.-.-</ecNumber>
    </recommendedName>
</protein>
<dbReference type="InterPro" id="IPR004613">
    <property type="entry name" value="RNase_J"/>
</dbReference>
<evidence type="ECO:0000256" key="9">
    <source>
        <dbReference type="ARBA" id="ARBA00022839"/>
    </source>
</evidence>
<keyword evidence="18" id="KW-0106">Calcium</keyword>
<feature type="binding site" evidence="14 17">
    <location>
        <begin position="369"/>
        <end position="373"/>
    </location>
    <ligand>
        <name>substrate</name>
    </ligand>
</feature>
<dbReference type="InterPro" id="IPR011108">
    <property type="entry name" value="RMMBL"/>
</dbReference>
<sequence>MAKKNNNAEKLSIFALGGVGEIGKNMYVVQYEDDIVVIDAGLKFPEEDMLGIDLVIPDISYLTENRDKVKAIIITHGHEDHIGGLPYVMKHLNVPLYATKLTLGLIENKLREANLLGETKRILINADSELKLGSSLTATFFKTNHSIPDSVGVCIETPEGNVVHTGDFKFDHTPVNDQFADLQRMAEIGQKGVLALLSDSTNAEKPGFTPSERSVGVVLEDIFRKARQRVVVATFASNVHRIQQVVNAAIATDRKIVVIGRSMVNVVAIASELGYLEIPEGMIIEPEEINRIGADRVAILCTGSQGEPMSALSRMARSTHRKVDILPGDTVIIAATPVPGNEKYVGRTIDALFRLGAEVIYSGSNKGVHVSGHGSQEELKLMLNLMRPKFFIPIHGEYRMLRKHAQLGESVGVEPDNIFLVDIGDVVEIQNGEARKAGKVPSGNVLIDGLGVGDVGNIVLRDRKLLSQDGILVVVVTLSKQDGRIVSGPDIISRGFVYVRESEGLLDEANRVVTSTLQRLMSENVNEWASLKSGVKDSLGRFLFDQTRRRPMILPIIMEV</sequence>
<dbReference type="PATRIC" id="fig|915437.3.peg.43"/>
<evidence type="ECO:0000256" key="4">
    <source>
        <dbReference type="ARBA" id="ARBA00022722"/>
    </source>
</evidence>
<evidence type="ECO:0000256" key="6">
    <source>
        <dbReference type="ARBA" id="ARBA00022759"/>
    </source>
</evidence>
<comment type="subunit">
    <text evidence="14">Homodimer, may be a subunit of the RNA degradosome.</text>
</comment>
<feature type="binding site" evidence="18">
    <location>
        <position position="51"/>
    </location>
    <ligand>
        <name>Ca(2+)</name>
        <dbReference type="ChEBI" id="CHEBI:29108"/>
    </ligand>
</feature>
<name>A0A010Z6Y1_9BACL</name>
<dbReference type="Pfam" id="PF07521">
    <property type="entry name" value="RMMBL"/>
    <property type="match status" value="1"/>
</dbReference>
<dbReference type="Gene3D" id="3.60.15.10">
    <property type="entry name" value="Ribonuclease Z/Hydroxyacylglutathione hydrolase-like"/>
    <property type="match status" value="1"/>
</dbReference>
<feature type="binding site" evidence="18">
    <location>
        <position position="78"/>
    </location>
    <ligand>
        <name>Zn(2+)</name>
        <dbReference type="ChEBI" id="CHEBI:29105"/>
        <label>2</label>
        <note>catalytic</note>
    </ligand>
</feature>
<keyword evidence="4 14" id="KW-0540">Nuclease</keyword>
<dbReference type="PIRSF" id="PIRSF004803">
    <property type="entry name" value="RnjA"/>
    <property type="match status" value="1"/>
</dbReference>
<gene>
    <name evidence="14" type="primary">rnj</name>
    <name evidence="20" type="ORF">SacsacDRAFT_0043</name>
</gene>
<dbReference type="NCBIfam" id="TIGR00649">
    <property type="entry name" value="MG423"/>
    <property type="match status" value="1"/>
</dbReference>
<dbReference type="GO" id="GO:0004521">
    <property type="term" value="F:RNA endonuclease activity"/>
    <property type="evidence" value="ECO:0007669"/>
    <property type="project" value="UniProtKB-UniRule"/>
</dbReference>
<feature type="domain" description="Metallo-beta-lactamase" evidence="19">
    <location>
        <begin position="23"/>
        <end position="219"/>
    </location>
</feature>
<dbReference type="EC" id="3.1.-.-" evidence="14 15"/>
<accession>A0A010Z6Y1</accession>
<dbReference type="InterPro" id="IPR041636">
    <property type="entry name" value="RNase_J_C"/>
</dbReference>
<comment type="function">
    <text evidence="14">An RNase that has 5'-3' exonuclease and possibly endonuclease activity. Involved in maturation of rRNA and in some organisms also mRNA maturation and/or decay.</text>
</comment>
<feature type="binding site" evidence="18">
    <location>
        <position position="80"/>
    </location>
    <ligand>
        <name>Zn(2+)</name>
        <dbReference type="ChEBI" id="CHEBI:29105"/>
        <label>1</label>
        <note>catalytic</note>
    </ligand>
</feature>
<dbReference type="SUPFAM" id="SSF56281">
    <property type="entry name" value="Metallo-hydrolase/oxidoreductase"/>
    <property type="match status" value="1"/>
</dbReference>
<evidence type="ECO:0000313" key="20">
    <source>
        <dbReference type="EMBL" id="EXG83078.1"/>
    </source>
</evidence>
<evidence type="ECO:0000256" key="10">
    <source>
        <dbReference type="ARBA" id="ARBA00022884"/>
    </source>
</evidence>
<dbReference type="HAMAP" id="MF_01491">
    <property type="entry name" value="RNase_J_bact"/>
    <property type="match status" value="1"/>
</dbReference>
<comment type="similarity">
    <text evidence="14 15">Belongs to the metallo-beta-lactamase superfamily. RNA-metabolizing metallo-beta-lactamase-like family. Bacterial RNase J subfamily.</text>
</comment>
<dbReference type="SMART" id="SM00849">
    <property type="entry name" value="Lactamase_B"/>
    <property type="match status" value="1"/>
</dbReference>
<keyword evidence="5 15" id="KW-0479">Metal-binding</keyword>
<comment type="subcellular location">
    <subcellularLocation>
        <location evidence="1 14 15">Cytoplasm</location>
    </subcellularLocation>
</comment>
<dbReference type="AlphaFoldDB" id="A0A010Z6Y1"/>
<evidence type="ECO:0000256" key="17">
    <source>
        <dbReference type="PIRSR" id="PIRSR004803-2"/>
    </source>
</evidence>
<feature type="binding site" evidence="18">
    <location>
        <position position="76"/>
    </location>
    <ligand>
        <name>Zn(2+)</name>
        <dbReference type="ChEBI" id="CHEBI:29105"/>
        <label>1</label>
        <note>catalytic</note>
    </ligand>
</feature>
<comment type="caution">
    <text evidence="20">The sequence shown here is derived from an EMBL/GenBank/DDBJ whole genome shotgun (WGS) entry which is preliminary data.</text>
</comment>
<feature type="binding site" evidence="18">
    <location>
        <position position="167"/>
    </location>
    <ligand>
        <name>Zn(2+)</name>
        <dbReference type="ChEBI" id="CHEBI:29105"/>
        <label>1</label>
        <note>catalytic</note>
    </ligand>
</feature>
<feature type="binding site" evidence="18">
    <location>
        <position position="145"/>
    </location>
    <ligand>
        <name>Zn(2+)</name>
        <dbReference type="ChEBI" id="CHEBI:29105"/>
        <label>1</label>
        <note>catalytic</note>
    </ligand>
</feature>
<dbReference type="InterPro" id="IPR030854">
    <property type="entry name" value="RNase_J_bac"/>
</dbReference>
<evidence type="ECO:0000256" key="1">
    <source>
        <dbReference type="ARBA" id="ARBA00004496"/>
    </source>
</evidence>
<comment type="catalytic activity">
    <reaction evidence="13">
        <text>3',5'-cyclic UMP + H2O = UMP + H(+)</text>
        <dbReference type="Rhea" id="RHEA:70575"/>
        <dbReference type="ChEBI" id="CHEBI:15377"/>
        <dbReference type="ChEBI" id="CHEBI:15378"/>
        <dbReference type="ChEBI" id="CHEBI:57865"/>
        <dbReference type="ChEBI" id="CHEBI:184387"/>
    </reaction>
    <physiologicalReaction direction="left-to-right" evidence="13">
        <dbReference type="Rhea" id="RHEA:70576"/>
    </physiologicalReaction>
</comment>
<evidence type="ECO:0000259" key="19">
    <source>
        <dbReference type="SMART" id="SM00849"/>
    </source>
</evidence>
<dbReference type="InterPro" id="IPR001587">
    <property type="entry name" value="RNase_J_CS"/>
</dbReference>
<organism evidence="20 21">
    <name type="scientific">Saccharibacillus sacchari DSM 19268</name>
    <dbReference type="NCBI Taxonomy" id="915437"/>
    <lineage>
        <taxon>Bacteria</taxon>
        <taxon>Bacillati</taxon>
        <taxon>Bacillota</taxon>
        <taxon>Bacilli</taxon>
        <taxon>Bacillales</taxon>
        <taxon>Paenibacillaceae</taxon>
        <taxon>Saccharibacillus</taxon>
    </lineage>
</organism>
<evidence type="ECO:0000313" key="21">
    <source>
        <dbReference type="Proteomes" id="UP000053380"/>
    </source>
</evidence>
<evidence type="ECO:0000256" key="5">
    <source>
        <dbReference type="ARBA" id="ARBA00022723"/>
    </source>
</evidence>
<dbReference type="OrthoDB" id="9758375at2"/>
<reference evidence="20 21" key="1">
    <citation type="submission" date="2013-07" db="EMBL/GenBank/DDBJ databases">
        <authorList>
            <consortium name="DOE Joint Genome Institute"/>
            <person name="Anderson I."/>
            <person name="Huntemann M."/>
            <person name="Han J."/>
            <person name="Chen A."/>
            <person name="Kyrpides N."/>
            <person name="Mavromatis K."/>
            <person name="Markowitz V."/>
            <person name="Palaniappan K."/>
            <person name="Ivanova N."/>
            <person name="Schaumberg A."/>
            <person name="Pati A."/>
            <person name="Liolios K."/>
            <person name="Nordberg H.P."/>
            <person name="Cantor M.N."/>
            <person name="Hua S.X."/>
            <person name="Woyke T."/>
        </authorList>
    </citation>
    <scope>NUCLEOTIDE SEQUENCE [LARGE SCALE GENOMIC DNA]</scope>
    <source>
        <strain evidence="20 21">DSM 19268</strain>
    </source>
</reference>
<dbReference type="Proteomes" id="UP000053380">
    <property type="component" value="Unassembled WGS sequence"/>
</dbReference>
<dbReference type="FunFam" id="3.10.20.580:FF:000001">
    <property type="entry name" value="Ribonuclease J"/>
    <property type="match status" value="1"/>
</dbReference>
<feature type="binding site" evidence="18">
    <location>
        <position position="53"/>
    </location>
    <ligand>
        <name>Ca(2+)</name>
        <dbReference type="ChEBI" id="CHEBI:29108"/>
    </ligand>
</feature>
<evidence type="ECO:0000256" key="13">
    <source>
        <dbReference type="ARBA" id="ARBA00048505"/>
    </source>
</evidence>
<comment type="cofactor">
    <cofactor evidence="18">
        <name>Ca(2+)</name>
        <dbReference type="ChEBI" id="CHEBI:29108"/>
    </cofactor>
    <text evidence="18">Binds 1 Ca(2+) cation per subunit. Seen in 1 crystal structure, it is not clear if it is physiologically important.</text>
</comment>
<dbReference type="Pfam" id="PF17770">
    <property type="entry name" value="RNase_J_C"/>
    <property type="match status" value="1"/>
</dbReference>
<evidence type="ECO:0000256" key="15">
    <source>
        <dbReference type="PIRNR" id="PIRNR004803"/>
    </source>
</evidence>